<dbReference type="InterPro" id="IPR011009">
    <property type="entry name" value="Kinase-like_dom_sf"/>
</dbReference>
<dbReference type="EMBL" id="CP022685">
    <property type="protein sequence ID" value="ATL33064.1"/>
    <property type="molecule type" value="Genomic_DNA"/>
</dbReference>
<feature type="domain" description="Aminoglycoside phosphotransferase" evidence="1">
    <location>
        <begin position="34"/>
        <end position="211"/>
    </location>
</feature>
<dbReference type="Pfam" id="PF01636">
    <property type="entry name" value="APH"/>
    <property type="match status" value="1"/>
</dbReference>
<proteinExistence type="predicted"/>
<dbReference type="InterPro" id="IPR002575">
    <property type="entry name" value="Aminoglycoside_PTrfase"/>
</dbReference>
<protein>
    <recommendedName>
        <fullName evidence="1">Aminoglycoside phosphotransferase domain-containing protein</fullName>
    </recommendedName>
</protein>
<keyword evidence="3" id="KW-1185">Reference proteome</keyword>
<organism evidence="2 3">
    <name type="scientific">Streptomyces formicae</name>
    <dbReference type="NCBI Taxonomy" id="1616117"/>
    <lineage>
        <taxon>Bacteria</taxon>
        <taxon>Bacillati</taxon>
        <taxon>Actinomycetota</taxon>
        <taxon>Actinomycetes</taxon>
        <taxon>Kitasatosporales</taxon>
        <taxon>Streptomycetaceae</taxon>
        <taxon>Streptomyces</taxon>
    </lineage>
</organism>
<dbReference type="AlphaFoldDB" id="A0A291QNF7"/>
<name>A0A291QNF7_9ACTN</name>
<dbReference type="KEGG" id="sfk:KY5_8046"/>
<gene>
    <name evidence="2" type="ORF">KY5_8046</name>
</gene>
<evidence type="ECO:0000259" key="1">
    <source>
        <dbReference type="Pfam" id="PF01636"/>
    </source>
</evidence>
<dbReference type="RefSeq" id="WP_098246897.1">
    <property type="nucleotide sequence ID" value="NZ_CP022685.1"/>
</dbReference>
<reference evidence="2 3" key="1">
    <citation type="submission" date="2017-08" db="EMBL/GenBank/DDBJ databases">
        <title>Complete Genome Sequence of Streptomyces formicae KY5, the formicamycin producer.</title>
        <authorList>
            <person name="Holmes N.A."/>
            <person name="Devine R."/>
            <person name="Qin Z."/>
            <person name="Seipke R.F."/>
            <person name="Wilkinson B."/>
            <person name="Hutchings M.I."/>
        </authorList>
    </citation>
    <scope>NUCLEOTIDE SEQUENCE [LARGE SCALE GENOMIC DNA]</scope>
    <source>
        <strain evidence="2 3">KY5</strain>
    </source>
</reference>
<dbReference type="SUPFAM" id="SSF56112">
    <property type="entry name" value="Protein kinase-like (PK-like)"/>
    <property type="match status" value="1"/>
</dbReference>
<accession>A0A291QNF7</accession>
<sequence>MSSGPSGSVPSASVLAAFGAAGTPVPLAGGQGRSVRVGGFVFKPTDEHEHDDEVEWATSVFEHLASNGGFRVPKPLRAVDGRGAVEGWSAHEFLAGEPGPQGRWSDVLDAGRTFHAAVRHVPRPDFLALRTHPWAVGDRAAWEEREVDVIDDLVEPYATLRELRRPVRATPQLIHGDLTGNVLFAAGEAPAVIDFSPYWRPPEFADAVVVVDGLLWFDPPPHLVTSAGDAPDWQQLLIRALIFRLVAQSGLAGTSGRSSAGERERYLRAIEAVVNGRAPH</sequence>
<evidence type="ECO:0000313" key="3">
    <source>
        <dbReference type="Proteomes" id="UP000221011"/>
    </source>
</evidence>
<evidence type="ECO:0000313" key="2">
    <source>
        <dbReference type="EMBL" id="ATL33064.1"/>
    </source>
</evidence>
<dbReference type="Proteomes" id="UP000221011">
    <property type="component" value="Chromosome"/>
</dbReference>